<organism evidence="3 4">
    <name type="scientific">Novosphingobium beihaiensis</name>
    <dbReference type="NCBI Taxonomy" id="2930389"/>
    <lineage>
        <taxon>Bacteria</taxon>
        <taxon>Pseudomonadati</taxon>
        <taxon>Pseudomonadota</taxon>
        <taxon>Alphaproteobacteria</taxon>
        <taxon>Sphingomonadales</taxon>
        <taxon>Sphingomonadaceae</taxon>
        <taxon>Novosphingobium</taxon>
    </lineage>
</organism>
<dbReference type="PROSITE" id="PS00018">
    <property type="entry name" value="EF_HAND_1"/>
    <property type="match status" value="1"/>
</dbReference>
<feature type="compositionally biased region" description="Basic and acidic residues" evidence="1">
    <location>
        <begin position="65"/>
        <end position="85"/>
    </location>
</feature>
<dbReference type="InterPro" id="IPR018247">
    <property type="entry name" value="EF_Hand_1_Ca_BS"/>
</dbReference>
<gene>
    <name evidence="3" type="ORF">MTR66_05680</name>
</gene>
<sequence length="151" mass="16877">MNRFLLGGLAALVMAGVGLFWWQGRAEVEKAAPPPEAMASFDPEELPSADPGEIMGPEPPAATKLTREQRRFGRYDRNSDGRISRNEMLSTRTAAFRKLDKDGNNLLSFEEWAVTTVDKFDHADVNRDDELTPEEFARTAPPPRRKPKCGC</sequence>
<dbReference type="InterPro" id="IPR011992">
    <property type="entry name" value="EF-hand-dom_pair"/>
</dbReference>
<keyword evidence="4" id="KW-1185">Reference proteome</keyword>
<evidence type="ECO:0000313" key="4">
    <source>
        <dbReference type="Proteomes" id="UP001202281"/>
    </source>
</evidence>
<evidence type="ECO:0000313" key="3">
    <source>
        <dbReference type="EMBL" id="MCJ2186306.1"/>
    </source>
</evidence>
<protein>
    <submittedName>
        <fullName evidence="3">EF-hand domain-containing protein</fullName>
    </submittedName>
</protein>
<dbReference type="Gene3D" id="1.10.238.10">
    <property type="entry name" value="EF-hand"/>
    <property type="match status" value="1"/>
</dbReference>
<dbReference type="EMBL" id="JALHLG010000005">
    <property type="protein sequence ID" value="MCJ2186306.1"/>
    <property type="molecule type" value="Genomic_DNA"/>
</dbReference>
<dbReference type="CDD" id="cd00051">
    <property type="entry name" value="EFh"/>
    <property type="match status" value="1"/>
</dbReference>
<reference evidence="3 4" key="1">
    <citation type="submission" date="2022-04" db="EMBL/GenBank/DDBJ databases">
        <title>Identification of a novel bacterium isolated from mangrove sediments.</title>
        <authorList>
            <person name="Pan X."/>
        </authorList>
    </citation>
    <scope>NUCLEOTIDE SEQUENCE [LARGE SCALE GENOMIC DNA]</scope>
    <source>
        <strain evidence="3 4">B2638</strain>
    </source>
</reference>
<dbReference type="RefSeq" id="WP_243918631.1">
    <property type="nucleotide sequence ID" value="NZ_JALHLG010000005.1"/>
</dbReference>
<accession>A0ABT0BMM7</accession>
<comment type="caution">
    <text evidence="3">The sequence shown here is derived from an EMBL/GenBank/DDBJ whole genome shotgun (WGS) entry which is preliminary data.</text>
</comment>
<feature type="region of interest" description="Disordered" evidence="1">
    <location>
        <begin position="32"/>
        <end position="86"/>
    </location>
</feature>
<evidence type="ECO:0000256" key="1">
    <source>
        <dbReference type="SAM" id="MobiDB-lite"/>
    </source>
</evidence>
<feature type="region of interest" description="Disordered" evidence="1">
    <location>
        <begin position="122"/>
        <end position="151"/>
    </location>
</feature>
<dbReference type="SUPFAM" id="SSF47473">
    <property type="entry name" value="EF-hand"/>
    <property type="match status" value="1"/>
</dbReference>
<dbReference type="Proteomes" id="UP001202281">
    <property type="component" value="Unassembled WGS sequence"/>
</dbReference>
<dbReference type="InterPro" id="IPR002048">
    <property type="entry name" value="EF_hand_dom"/>
</dbReference>
<dbReference type="Pfam" id="PF13202">
    <property type="entry name" value="EF-hand_5"/>
    <property type="match status" value="2"/>
</dbReference>
<name>A0ABT0BMM7_9SPHN</name>
<proteinExistence type="predicted"/>
<evidence type="ECO:0000259" key="2">
    <source>
        <dbReference type="PROSITE" id="PS50222"/>
    </source>
</evidence>
<feature type="domain" description="EF-hand" evidence="2">
    <location>
        <begin position="87"/>
        <end position="122"/>
    </location>
</feature>
<dbReference type="PROSITE" id="PS50222">
    <property type="entry name" value="EF_HAND_2"/>
    <property type="match status" value="1"/>
</dbReference>